<dbReference type="EMBL" id="LVLJ01003973">
    <property type="protein sequence ID" value="OAE18897.1"/>
    <property type="molecule type" value="Genomic_DNA"/>
</dbReference>
<protein>
    <submittedName>
        <fullName evidence="2">Uncharacterized protein</fullName>
    </submittedName>
</protein>
<feature type="coiled-coil region" evidence="1">
    <location>
        <begin position="60"/>
        <end position="94"/>
    </location>
</feature>
<keyword evidence="3" id="KW-1185">Reference proteome</keyword>
<accession>A0A176VE90</accession>
<evidence type="ECO:0000313" key="3">
    <source>
        <dbReference type="Proteomes" id="UP000077202"/>
    </source>
</evidence>
<keyword evidence="1" id="KW-0175">Coiled coil</keyword>
<reference evidence="2" key="1">
    <citation type="submission" date="2016-03" db="EMBL/GenBank/DDBJ databases">
        <title>Mechanisms controlling the formation of the plant cell surface in tip-growing cells are functionally conserved among land plants.</title>
        <authorList>
            <person name="Honkanen S."/>
            <person name="Jones V.A."/>
            <person name="Morieri G."/>
            <person name="Champion C."/>
            <person name="Hetherington A.J."/>
            <person name="Kelly S."/>
            <person name="Saint-Marcoux D."/>
            <person name="Proust H."/>
            <person name="Prescott H."/>
            <person name="Dolan L."/>
        </authorList>
    </citation>
    <scope>NUCLEOTIDE SEQUENCE [LARGE SCALE GENOMIC DNA]</scope>
    <source>
        <tissue evidence="2">Whole gametophyte</tissue>
    </source>
</reference>
<dbReference type="Proteomes" id="UP000077202">
    <property type="component" value="Unassembled WGS sequence"/>
</dbReference>
<organism evidence="2 3">
    <name type="scientific">Marchantia polymorpha subsp. ruderalis</name>
    <dbReference type="NCBI Taxonomy" id="1480154"/>
    <lineage>
        <taxon>Eukaryota</taxon>
        <taxon>Viridiplantae</taxon>
        <taxon>Streptophyta</taxon>
        <taxon>Embryophyta</taxon>
        <taxon>Marchantiophyta</taxon>
        <taxon>Marchantiopsida</taxon>
        <taxon>Marchantiidae</taxon>
        <taxon>Marchantiales</taxon>
        <taxon>Marchantiaceae</taxon>
        <taxon>Marchantia</taxon>
    </lineage>
</organism>
<gene>
    <name evidence="2" type="ORF">AXG93_1976s1010</name>
</gene>
<comment type="caution">
    <text evidence="2">The sequence shown here is derived from an EMBL/GenBank/DDBJ whole genome shotgun (WGS) entry which is preliminary data.</text>
</comment>
<name>A0A176VE90_MARPO</name>
<dbReference type="AlphaFoldDB" id="A0A176VE90"/>
<evidence type="ECO:0000313" key="2">
    <source>
        <dbReference type="EMBL" id="OAE18897.1"/>
    </source>
</evidence>
<evidence type="ECO:0000256" key="1">
    <source>
        <dbReference type="SAM" id="Coils"/>
    </source>
</evidence>
<proteinExistence type="predicted"/>
<sequence length="95" mass="10688">MAASVKVEVFQKGIERELKRAEELTGTLATRDQLHAAELAAKAKELVNCKAARSLELEQRKRLEVDCSEMRSQLSTVEEQLISAEARLFETEAKK</sequence>